<protein>
    <submittedName>
        <fullName evidence="2">Uncharacterized protein</fullName>
    </submittedName>
</protein>
<dbReference type="AlphaFoldDB" id="A0A3N4INX4"/>
<accession>A0A3N4INX4</accession>
<organism evidence="2 3">
    <name type="scientific">Ascobolus immersus RN42</name>
    <dbReference type="NCBI Taxonomy" id="1160509"/>
    <lineage>
        <taxon>Eukaryota</taxon>
        <taxon>Fungi</taxon>
        <taxon>Dikarya</taxon>
        <taxon>Ascomycota</taxon>
        <taxon>Pezizomycotina</taxon>
        <taxon>Pezizomycetes</taxon>
        <taxon>Pezizales</taxon>
        <taxon>Ascobolaceae</taxon>
        <taxon>Ascobolus</taxon>
    </lineage>
</organism>
<dbReference type="EMBL" id="ML119649">
    <property type="protein sequence ID" value="RPA86428.1"/>
    <property type="molecule type" value="Genomic_DNA"/>
</dbReference>
<feature type="region of interest" description="Disordered" evidence="1">
    <location>
        <begin position="104"/>
        <end position="123"/>
    </location>
</feature>
<evidence type="ECO:0000256" key="1">
    <source>
        <dbReference type="SAM" id="MobiDB-lite"/>
    </source>
</evidence>
<gene>
    <name evidence="2" type="ORF">BJ508DRAFT_133710</name>
</gene>
<evidence type="ECO:0000313" key="2">
    <source>
        <dbReference type="EMBL" id="RPA86428.1"/>
    </source>
</evidence>
<evidence type="ECO:0000313" key="3">
    <source>
        <dbReference type="Proteomes" id="UP000275078"/>
    </source>
</evidence>
<dbReference type="Proteomes" id="UP000275078">
    <property type="component" value="Unassembled WGS sequence"/>
</dbReference>
<reference evidence="2 3" key="1">
    <citation type="journal article" date="2018" name="Nat. Ecol. Evol.">
        <title>Pezizomycetes genomes reveal the molecular basis of ectomycorrhizal truffle lifestyle.</title>
        <authorList>
            <person name="Murat C."/>
            <person name="Payen T."/>
            <person name="Noel B."/>
            <person name="Kuo A."/>
            <person name="Morin E."/>
            <person name="Chen J."/>
            <person name="Kohler A."/>
            <person name="Krizsan K."/>
            <person name="Balestrini R."/>
            <person name="Da Silva C."/>
            <person name="Montanini B."/>
            <person name="Hainaut M."/>
            <person name="Levati E."/>
            <person name="Barry K.W."/>
            <person name="Belfiori B."/>
            <person name="Cichocki N."/>
            <person name="Clum A."/>
            <person name="Dockter R.B."/>
            <person name="Fauchery L."/>
            <person name="Guy J."/>
            <person name="Iotti M."/>
            <person name="Le Tacon F."/>
            <person name="Lindquist E.A."/>
            <person name="Lipzen A."/>
            <person name="Malagnac F."/>
            <person name="Mello A."/>
            <person name="Molinier V."/>
            <person name="Miyauchi S."/>
            <person name="Poulain J."/>
            <person name="Riccioni C."/>
            <person name="Rubini A."/>
            <person name="Sitrit Y."/>
            <person name="Splivallo R."/>
            <person name="Traeger S."/>
            <person name="Wang M."/>
            <person name="Zifcakova L."/>
            <person name="Wipf D."/>
            <person name="Zambonelli A."/>
            <person name="Paolocci F."/>
            <person name="Nowrousian M."/>
            <person name="Ottonello S."/>
            <person name="Baldrian P."/>
            <person name="Spatafora J.W."/>
            <person name="Henrissat B."/>
            <person name="Nagy L.G."/>
            <person name="Aury J.M."/>
            <person name="Wincker P."/>
            <person name="Grigoriev I.V."/>
            <person name="Bonfante P."/>
            <person name="Martin F.M."/>
        </authorList>
    </citation>
    <scope>NUCLEOTIDE SEQUENCE [LARGE SCALE GENOMIC DNA]</scope>
    <source>
        <strain evidence="2 3">RN42</strain>
    </source>
</reference>
<name>A0A3N4INX4_ASCIM</name>
<proteinExistence type="predicted"/>
<keyword evidence="3" id="KW-1185">Reference proteome</keyword>
<sequence length="254" mass="28025">MRTSPRCRFKQSSTSPSGKVDWLSSSNSFHTFNSPGGPCAPCPVFFIRSATAGSIASRFSSLFMRIPPKFNDDQLSSSLHHHHRLEHPGIRFVCSTAVARRTPRRQHSPCNGPESNHPPFVSFGPRLQRSDITARHGRPQLQTLSSCSPGLMGISCAARNYASSVPLCKTPEGRTDCTSDSQNRHPPPSYPRFILLSLASFSKRPGPSIHQPVGCLVSNSILDGCFDAQQFCICQWLTNREARFLQGVCLVTFH</sequence>